<dbReference type="FunFam" id="3.40.50.2000:FF:000122">
    <property type="entry name" value="Glycosyltransferase"/>
    <property type="match status" value="1"/>
</dbReference>
<dbReference type="PROSITE" id="PS00375">
    <property type="entry name" value="UDPGT"/>
    <property type="match status" value="1"/>
</dbReference>
<keyword evidence="2 3" id="KW-0808">Transferase</keyword>
<protein>
    <recommendedName>
        <fullName evidence="4">Glycosyltransferase</fullName>
        <ecNumber evidence="4">2.4.1.-</ecNumber>
    </recommendedName>
</protein>
<dbReference type="SUPFAM" id="SSF53756">
    <property type="entry name" value="UDP-Glycosyltransferase/glycogen phosphorylase"/>
    <property type="match status" value="1"/>
</dbReference>
<dbReference type="PANTHER" id="PTHR11926">
    <property type="entry name" value="GLUCOSYL/GLUCURONOSYL TRANSFERASES"/>
    <property type="match status" value="1"/>
</dbReference>
<evidence type="ECO:0000256" key="3">
    <source>
        <dbReference type="RuleBase" id="RU003718"/>
    </source>
</evidence>
<dbReference type="EC" id="2.4.1.-" evidence="4"/>
<dbReference type="OrthoDB" id="5835829at2759"/>
<name>A0A834T3U8_9FABA</name>
<organism evidence="5 6">
    <name type="scientific">Senna tora</name>
    <dbReference type="NCBI Taxonomy" id="362788"/>
    <lineage>
        <taxon>Eukaryota</taxon>
        <taxon>Viridiplantae</taxon>
        <taxon>Streptophyta</taxon>
        <taxon>Embryophyta</taxon>
        <taxon>Tracheophyta</taxon>
        <taxon>Spermatophyta</taxon>
        <taxon>Magnoliopsida</taxon>
        <taxon>eudicotyledons</taxon>
        <taxon>Gunneridae</taxon>
        <taxon>Pentapetalae</taxon>
        <taxon>rosids</taxon>
        <taxon>fabids</taxon>
        <taxon>Fabales</taxon>
        <taxon>Fabaceae</taxon>
        <taxon>Caesalpinioideae</taxon>
        <taxon>Cassia clade</taxon>
        <taxon>Senna</taxon>
    </lineage>
</organism>
<evidence type="ECO:0000256" key="1">
    <source>
        <dbReference type="ARBA" id="ARBA00009995"/>
    </source>
</evidence>
<evidence type="ECO:0000313" key="5">
    <source>
        <dbReference type="EMBL" id="KAF7815080.1"/>
    </source>
</evidence>
<dbReference type="AlphaFoldDB" id="A0A834T3U8"/>
<keyword evidence="6" id="KW-1185">Reference proteome</keyword>
<accession>A0A834T3U8</accession>
<dbReference type="PANTHER" id="PTHR11926:SF1402">
    <property type="entry name" value="GLYCOSYLTRANSFERASE"/>
    <property type="match status" value="1"/>
</dbReference>
<sequence>MANMKKYRKRIIILVPYPAQGHVTPMHKLALAFLDHGFQPIIVLPQFLHHQISLHHHHHPHPNNDGIKWVSLRDGLEDKKGSDDHHHRNFVPDFFAIEAAMEGNNVMGTDLEGLIHEVEEEEGGDGVVCVVVDLLASWAIEVGERCGIPTAGFWPALLATYRLLASIPQMVHSGFISDDTGLPQHDGKICLLPDLPILETEDLPWLIGTTAAKKARFKFWTRTLERSKNLRWLLVNSFQDESNNNNNIYKCNSIITTSSQDFPNVYPIVPQCRHIGISSNTSFWEEDLSCLEWLEKQEANSVVYISFGSWVSPIGEAKLTSLALALEASRRPFIWVLKSSWCEGLPNGFLERISMNQAGKVVSWAPQMAILNHKSVGCYLTHCGWNSTMEAIRSQKRMLCYPVAGDQFLNCAYIVQVWRVGIRLNGLGQKDVEEGLSWVMEKENNVEMEIRLRELYENVMGERDDEDDLPRGVLNLKNFIENIKNVAYVYN</sequence>
<reference evidence="5" key="1">
    <citation type="submission" date="2020-09" db="EMBL/GenBank/DDBJ databases">
        <title>Genome-Enabled Discovery of Anthraquinone Biosynthesis in Senna tora.</title>
        <authorList>
            <person name="Kang S.-H."/>
            <person name="Pandey R.P."/>
            <person name="Lee C.-M."/>
            <person name="Sim J.-S."/>
            <person name="Jeong J.-T."/>
            <person name="Choi B.-S."/>
            <person name="Jung M."/>
            <person name="Ginzburg D."/>
            <person name="Zhao K."/>
            <person name="Won S.Y."/>
            <person name="Oh T.-J."/>
            <person name="Yu Y."/>
            <person name="Kim N.-H."/>
            <person name="Lee O.R."/>
            <person name="Lee T.-H."/>
            <person name="Bashyal P."/>
            <person name="Kim T.-S."/>
            <person name="Lee W.-H."/>
            <person name="Kawkins C."/>
            <person name="Kim C.-K."/>
            <person name="Kim J.S."/>
            <person name="Ahn B.O."/>
            <person name="Rhee S.Y."/>
            <person name="Sohng J.K."/>
        </authorList>
    </citation>
    <scope>NUCLEOTIDE SEQUENCE</scope>
    <source>
        <tissue evidence="5">Leaf</tissue>
    </source>
</reference>
<dbReference type="Pfam" id="PF00201">
    <property type="entry name" value="UDPGT"/>
    <property type="match status" value="1"/>
</dbReference>
<evidence type="ECO:0000313" key="6">
    <source>
        <dbReference type="Proteomes" id="UP000634136"/>
    </source>
</evidence>
<evidence type="ECO:0000256" key="2">
    <source>
        <dbReference type="ARBA" id="ARBA00022679"/>
    </source>
</evidence>
<dbReference type="CDD" id="cd03784">
    <property type="entry name" value="GT1_Gtf-like"/>
    <property type="match status" value="1"/>
</dbReference>
<dbReference type="Proteomes" id="UP000634136">
    <property type="component" value="Unassembled WGS sequence"/>
</dbReference>
<proteinExistence type="inferred from homology"/>
<dbReference type="GO" id="GO:0080044">
    <property type="term" value="F:quercetin 7-O-glucosyltransferase activity"/>
    <property type="evidence" value="ECO:0007669"/>
    <property type="project" value="TreeGrafter"/>
</dbReference>
<dbReference type="GO" id="GO:0080043">
    <property type="term" value="F:quercetin 3-O-glucosyltransferase activity"/>
    <property type="evidence" value="ECO:0007669"/>
    <property type="project" value="TreeGrafter"/>
</dbReference>
<dbReference type="InterPro" id="IPR002213">
    <property type="entry name" value="UDP_glucos_trans"/>
</dbReference>
<evidence type="ECO:0000256" key="4">
    <source>
        <dbReference type="RuleBase" id="RU362057"/>
    </source>
</evidence>
<dbReference type="Gene3D" id="3.40.50.2000">
    <property type="entry name" value="Glycogen Phosphorylase B"/>
    <property type="match status" value="2"/>
</dbReference>
<keyword evidence="3" id="KW-0328">Glycosyltransferase</keyword>
<gene>
    <name evidence="5" type="ORF">G2W53_029049</name>
</gene>
<comment type="similarity">
    <text evidence="1 3">Belongs to the UDP-glycosyltransferase family.</text>
</comment>
<dbReference type="InterPro" id="IPR035595">
    <property type="entry name" value="UDP_glycos_trans_CS"/>
</dbReference>
<comment type="caution">
    <text evidence="5">The sequence shown here is derived from an EMBL/GenBank/DDBJ whole genome shotgun (WGS) entry which is preliminary data.</text>
</comment>
<dbReference type="EMBL" id="JAAIUW010000009">
    <property type="protein sequence ID" value="KAF7815080.1"/>
    <property type="molecule type" value="Genomic_DNA"/>
</dbReference>